<keyword evidence="10" id="KW-1185">Reference proteome</keyword>
<evidence type="ECO:0000259" key="8">
    <source>
        <dbReference type="Pfam" id="PF17827"/>
    </source>
</evidence>
<dbReference type="EMBL" id="CP070499">
    <property type="protein sequence ID" value="QSB15848.1"/>
    <property type="molecule type" value="Genomic_DNA"/>
</dbReference>
<dbReference type="InterPro" id="IPR040758">
    <property type="entry name" value="PrmC_N"/>
</dbReference>
<evidence type="ECO:0000259" key="7">
    <source>
        <dbReference type="Pfam" id="PF05175"/>
    </source>
</evidence>
<sequence length="287" mass="29840">MTTVVPVSEAVREATAALTRAQVDSARSDALVLAAHVLGVPRSRLVLVAGFTPAALAEFRRLVADRARRVPLQHLTGVAGFGRLELAVGPGVFVPRPETELLAQWALTVGGALAVDLASGSGALALALAHGSPATRVVAVERSPAAVAWLRRNAAARAAAGDRPIEVVVGDATDPRVLAEFDGTVDLVVSNPPYVPEPSPGDGPPPEVADHDPPEAVFAGPDGLAVIRPLAARAAALLRPGGWFGLEHDETQPPALPALLSPWFAEIAIHRDLTGRPRYVTARRVAD</sequence>
<feature type="compositionally biased region" description="Pro residues" evidence="6">
    <location>
        <begin position="193"/>
        <end position="207"/>
    </location>
</feature>
<feature type="domain" description="Release factor glutamine methyltransferase N-terminal" evidence="8">
    <location>
        <begin position="9"/>
        <end position="77"/>
    </location>
</feature>
<feature type="binding site" evidence="5">
    <location>
        <begin position="191"/>
        <end position="194"/>
    </location>
    <ligand>
        <name>substrate</name>
    </ligand>
</feature>
<protein>
    <recommendedName>
        <fullName evidence="5">Release factor glutamine methyltransferase</fullName>
        <shortName evidence="5">RF MTase</shortName>
        <ecNumber evidence="5">2.1.1.297</ecNumber>
    </recommendedName>
    <alternativeName>
        <fullName evidence="5">N5-glutamine methyltransferase PrmC</fullName>
    </alternativeName>
    <alternativeName>
        <fullName evidence="5">Protein-(glutamine-N5) MTase PrmC</fullName>
    </alternativeName>
    <alternativeName>
        <fullName evidence="5">Protein-glutamine N-methyltransferase PrmC</fullName>
    </alternativeName>
</protein>
<evidence type="ECO:0000256" key="4">
    <source>
        <dbReference type="ARBA" id="ARBA00048391"/>
    </source>
</evidence>
<dbReference type="InterPro" id="IPR019874">
    <property type="entry name" value="RF_methyltr_PrmC"/>
</dbReference>
<dbReference type="Gene3D" id="1.10.8.10">
    <property type="entry name" value="DNA helicase RuvA subunit, C-terminal domain"/>
    <property type="match status" value="1"/>
</dbReference>
<evidence type="ECO:0000313" key="10">
    <source>
        <dbReference type="Proteomes" id="UP000662857"/>
    </source>
</evidence>
<proteinExistence type="inferred from homology"/>
<dbReference type="CDD" id="cd02440">
    <property type="entry name" value="AdoMet_MTases"/>
    <property type="match status" value="1"/>
</dbReference>
<dbReference type="GO" id="GO:0032259">
    <property type="term" value="P:methylation"/>
    <property type="evidence" value="ECO:0007669"/>
    <property type="project" value="UniProtKB-KW"/>
</dbReference>
<dbReference type="InterPro" id="IPR050320">
    <property type="entry name" value="N5-glutamine_MTase"/>
</dbReference>
<dbReference type="HAMAP" id="MF_02126">
    <property type="entry name" value="RF_methyltr_PrmC"/>
    <property type="match status" value="1"/>
</dbReference>
<dbReference type="Pfam" id="PF05175">
    <property type="entry name" value="MTS"/>
    <property type="match status" value="1"/>
</dbReference>
<dbReference type="NCBIfam" id="TIGR03534">
    <property type="entry name" value="RF_mod_PrmC"/>
    <property type="match status" value="1"/>
</dbReference>
<dbReference type="InterPro" id="IPR007848">
    <property type="entry name" value="Small_mtfrase_dom"/>
</dbReference>
<keyword evidence="3 5" id="KW-0949">S-adenosyl-L-methionine</keyword>
<evidence type="ECO:0000256" key="6">
    <source>
        <dbReference type="SAM" id="MobiDB-lite"/>
    </source>
</evidence>
<keyword evidence="1 5" id="KW-0489">Methyltransferase</keyword>
<organism evidence="9 10">
    <name type="scientific">Natronosporangium hydrolyticum</name>
    <dbReference type="NCBI Taxonomy" id="2811111"/>
    <lineage>
        <taxon>Bacteria</taxon>
        <taxon>Bacillati</taxon>
        <taxon>Actinomycetota</taxon>
        <taxon>Actinomycetes</taxon>
        <taxon>Micromonosporales</taxon>
        <taxon>Micromonosporaceae</taxon>
        <taxon>Natronosporangium</taxon>
    </lineage>
</organism>
<gene>
    <name evidence="5 9" type="primary">prmC</name>
    <name evidence="9" type="ORF">JQS43_05800</name>
</gene>
<dbReference type="SUPFAM" id="SSF53335">
    <property type="entry name" value="S-adenosyl-L-methionine-dependent methyltransferases"/>
    <property type="match status" value="1"/>
</dbReference>
<dbReference type="InterPro" id="IPR004556">
    <property type="entry name" value="HemK-like"/>
</dbReference>
<evidence type="ECO:0000256" key="3">
    <source>
        <dbReference type="ARBA" id="ARBA00022691"/>
    </source>
</evidence>
<dbReference type="InterPro" id="IPR029063">
    <property type="entry name" value="SAM-dependent_MTases_sf"/>
</dbReference>
<keyword evidence="2 5" id="KW-0808">Transferase</keyword>
<comment type="function">
    <text evidence="5">Methylates the class 1 translation termination release factors RF1/PrfA and RF2/PrfB on the glutamine residue of the universally conserved GGQ motif.</text>
</comment>
<name>A0A895YPF5_9ACTN</name>
<dbReference type="NCBIfam" id="TIGR00536">
    <property type="entry name" value="hemK_fam"/>
    <property type="match status" value="1"/>
</dbReference>
<evidence type="ECO:0000256" key="1">
    <source>
        <dbReference type="ARBA" id="ARBA00022603"/>
    </source>
</evidence>
<comment type="similarity">
    <text evidence="5">Belongs to the protein N5-glutamine methyltransferase family. PrmC subfamily.</text>
</comment>
<dbReference type="RefSeq" id="WP_239678039.1">
    <property type="nucleotide sequence ID" value="NZ_CP070499.1"/>
</dbReference>
<dbReference type="EC" id="2.1.1.297" evidence="5"/>
<accession>A0A895YPF5</accession>
<evidence type="ECO:0000313" key="9">
    <source>
        <dbReference type="EMBL" id="QSB15848.1"/>
    </source>
</evidence>
<dbReference type="PANTHER" id="PTHR18895:SF74">
    <property type="entry name" value="MTRF1L RELEASE FACTOR GLUTAMINE METHYLTRANSFERASE"/>
    <property type="match status" value="1"/>
</dbReference>
<dbReference type="GO" id="GO:0102559">
    <property type="term" value="F:peptide chain release factor N(5)-glutamine methyltransferase activity"/>
    <property type="evidence" value="ECO:0007669"/>
    <property type="project" value="UniProtKB-EC"/>
</dbReference>
<evidence type="ECO:0000256" key="5">
    <source>
        <dbReference type="HAMAP-Rule" id="MF_02126"/>
    </source>
</evidence>
<comment type="caution">
    <text evidence="5">Lacks conserved residue(s) required for the propagation of feature annotation.</text>
</comment>
<dbReference type="GO" id="GO:0003676">
    <property type="term" value="F:nucleic acid binding"/>
    <property type="evidence" value="ECO:0007669"/>
    <property type="project" value="InterPro"/>
</dbReference>
<feature type="binding site" evidence="5">
    <location>
        <position position="191"/>
    </location>
    <ligand>
        <name>S-adenosyl-L-methionine</name>
        <dbReference type="ChEBI" id="CHEBI:59789"/>
    </ligand>
</feature>
<feature type="binding site" evidence="5">
    <location>
        <position position="141"/>
    </location>
    <ligand>
        <name>S-adenosyl-L-methionine</name>
        <dbReference type="ChEBI" id="CHEBI:59789"/>
    </ligand>
</feature>
<dbReference type="KEGG" id="nhy:JQS43_05800"/>
<dbReference type="InterPro" id="IPR002052">
    <property type="entry name" value="DNA_methylase_N6_adenine_CS"/>
</dbReference>
<dbReference type="PROSITE" id="PS00092">
    <property type="entry name" value="N6_MTASE"/>
    <property type="match status" value="1"/>
</dbReference>
<dbReference type="Gene3D" id="3.40.50.150">
    <property type="entry name" value="Vaccinia Virus protein VP39"/>
    <property type="match status" value="1"/>
</dbReference>
<dbReference type="AlphaFoldDB" id="A0A895YPF5"/>
<comment type="catalytic activity">
    <reaction evidence="4 5">
        <text>L-glutaminyl-[peptide chain release factor] + S-adenosyl-L-methionine = N(5)-methyl-L-glutaminyl-[peptide chain release factor] + S-adenosyl-L-homocysteine + H(+)</text>
        <dbReference type="Rhea" id="RHEA:42896"/>
        <dbReference type="Rhea" id="RHEA-COMP:10271"/>
        <dbReference type="Rhea" id="RHEA-COMP:10272"/>
        <dbReference type="ChEBI" id="CHEBI:15378"/>
        <dbReference type="ChEBI" id="CHEBI:30011"/>
        <dbReference type="ChEBI" id="CHEBI:57856"/>
        <dbReference type="ChEBI" id="CHEBI:59789"/>
        <dbReference type="ChEBI" id="CHEBI:61891"/>
        <dbReference type="EC" id="2.1.1.297"/>
    </reaction>
</comment>
<reference evidence="9" key="1">
    <citation type="submission" date="2021-02" db="EMBL/GenBank/DDBJ databases">
        <title>Natrosporangium hydrolyticum gen. nov., sp. nov, a haloalkaliphilic actinobacterium from a soda solonchak soil.</title>
        <authorList>
            <person name="Sorokin D.Y."/>
            <person name="Khijniak T.V."/>
            <person name="Zakharycheva A.P."/>
            <person name="Boueva O.V."/>
            <person name="Ariskina E.V."/>
            <person name="Hahnke R.L."/>
            <person name="Bunk B."/>
            <person name="Sproer C."/>
            <person name="Schumann P."/>
            <person name="Evtushenko L.I."/>
            <person name="Kublanov I.V."/>
        </authorList>
    </citation>
    <scope>NUCLEOTIDE SEQUENCE</scope>
    <source>
        <strain evidence="9">DSM 106523</strain>
    </source>
</reference>
<feature type="region of interest" description="Disordered" evidence="6">
    <location>
        <begin position="192"/>
        <end position="215"/>
    </location>
</feature>
<evidence type="ECO:0000256" key="2">
    <source>
        <dbReference type="ARBA" id="ARBA00022679"/>
    </source>
</evidence>
<feature type="domain" description="Methyltransferase small" evidence="7">
    <location>
        <begin position="110"/>
        <end position="194"/>
    </location>
</feature>
<dbReference type="Proteomes" id="UP000662857">
    <property type="component" value="Chromosome"/>
</dbReference>
<dbReference type="PANTHER" id="PTHR18895">
    <property type="entry name" value="HEMK METHYLTRANSFERASE"/>
    <property type="match status" value="1"/>
</dbReference>
<dbReference type="Pfam" id="PF17827">
    <property type="entry name" value="PrmC_N"/>
    <property type="match status" value="1"/>
</dbReference>